<comment type="similarity">
    <text evidence="4">Belongs to the putative lipase ROG1 family.</text>
</comment>
<dbReference type="InterPro" id="IPR007751">
    <property type="entry name" value="DUF676_lipase-like"/>
</dbReference>
<feature type="region of interest" description="Disordered" evidence="8">
    <location>
        <begin position="297"/>
        <end position="320"/>
    </location>
</feature>
<dbReference type="GO" id="GO:0005783">
    <property type="term" value="C:endoplasmic reticulum"/>
    <property type="evidence" value="ECO:0007669"/>
    <property type="project" value="UniProtKB-SubCell"/>
</dbReference>
<dbReference type="SUPFAM" id="SSF53474">
    <property type="entry name" value="alpha/beta-Hydrolases"/>
    <property type="match status" value="1"/>
</dbReference>
<dbReference type="AlphaFoldDB" id="A0AAN6LNQ1"/>
<dbReference type="GO" id="GO:0016020">
    <property type="term" value="C:membrane"/>
    <property type="evidence" value="ECO:0007669"/>
    <property type="project" value="UniProtKB-SubCell"/>
</dbReference>
<comment type="caution">
    <text evidence="10">The sequence shown here is derived from an EMBL/GenBank/DDBJ whole genome shotgun (WGS) entry which is preliminary data.</text>
</comment>
<evidence type="ECO:0000313" key="10">
    <source>
        <dbReference type="EMBL" id="KAK3201029.1"/>
    </source>
</evidence>
<dbReference type="GO" id="GO:0005739">
    <property type="term" value="C:mitochondrion"/>
    <property type="evidence" value="ECO:0007669"/>
    <property type="project" value="UniProtKB-SubCell"/>
</dbReference>
<dbReference type="Proteomes" id="UP001280581">
    <property type="component" value="Unassembled WGS sequence"/>
</dbReference>
<name>A0AAN6LNQ1_9PLEO</name>
<dbReference type="EMBL" id="WVTA01000017">
    <property type="protein sequence ID" value="KAK3201029.1"/>
    <property type="molecule type" value="Genomic_DNA"/>
</dbReference>
<evidence type="ECO:0000256" key="2">
    <source>
        <dbReference type="ARBA" id="ARBA00004240"/>
    </source>
</evidence>
<dbReference type="InterPro" id="IPR029058">
    <property type="entry name" value="AB_hydrolase_fold"/>
</dbReference>
<dbReference type="InterPro" id="IPR052374">
    <property type="entry name" value="SERAC1"/>
</dbReference>
<evidence type="ECO:0000313" key="11">
    <source>
        <dbReference type="Proteomes" id="UP001280581"/>
    </source>
</evidence>
<dbReference type="Gene3D" id="3.40.50.1820">
    <property type="entry name" value="alpha/beta hydrolase"/>
    <property type="match status" value="1"/>
</dbReference>
<keyword evidence="7" id="KW-0472">Membrane</keyword>
<dbReference type="PANTHER" id="PTHR48182">
    <property type="entry name" value="PROTEIN SERAC1"/>
    <property type="match status" value="1"/>
</dbReference>
<feature type="domain" description="DUF676" evidence="9">
    <location>
        <begin position="51"/>
        <end position="176"/>
    </location>
</feature>
<sequence>MSWLKKRVHSTTTRTEVAAGLDTGANNELYSTDGPTGIRVVVDPSDATADIVFVHGLTGNREKTWTHQNKTFWPIALLSEDFPRARILTFGYDADVVRFWTIASSNRLDDHGKSLAYALLDHRGSVEQRPILFIAHSLGGLVCEEALNLSSKRQDLQSMLTNTLGIVFMGTPHGGSHVAGWGTTVAKYVNVFRGTNREILHNLQPGSSDLQRTEEDFQHMMMRDDIKLKIYCFYEALKMNDTVGKIVERESAILPAYDNCSINADHRTMTKFTGRADAGYGQVRGVLERWIKDYESNTSRSNADQPVNAPKATDNATRVSSYHGPVFNGPISGRYVIPGSQTTGSTVNFNFPG</sequence>
<evidence type="ECO:0000256" key="4">
    <source>
        <dbReference type="ARBA" id="ARBA00007920"/>
    </source>
</evidence>
<evidence type="ECO:0000256" key="5">
    <source>
        <dbReference type="ARBA" id="ARBA00022824"/>
    </source>
</evidence>
<evidence type="ECO:0000256" key="8">
    <source>
        <dbReference type="SAM" id="MobiDB-lite"/>
    </source>
</evidence>
<organism evidence="10 11">
    <name type="scientific">Pseudopithomyces chartarum</name>
    <dbReference type="NCBI Taxonomy" id="1892770"/>
    <lineage>
        <taxon>Eukaryota</taxon>
        <taxon>Fungi</taxon>
        <taxon>Dikarya</taxon>
        <taxon>Ascomycota</taxon>
        <taxon>Pezizomycotina</taxon>
        <taxon>Dothideomycetes</taxon>
        <taxon>Pleosporomycetidae</taxon>
        <taxon>Pleosporales</taxon>
        <taxon>Massarineae</taxon>
        <taxon>Didymosphaeriaceae</taxon>
        <taxon>Pseudopithomyces</taxon>
    </lineage>
</organism>
<dbReference type="Pfam" id="PF05057">
    <property type="entry name" value="DUF676"/>
    <property type="match status" value="1"/>
</dbReference>
<reference evidence="10 11" key="1">
    <citation type="submission" date="2021-02" db="EMBL/GenBank/DDBJ databases">
        <title>Genome assembly of Pseudopithomyces chartarum.</title>
        <authorList>
            <person name="Jauregui R."/>
            <person name="Singh J."/>
            <person name="Voisey C."/>
        </authorList>
    </citation>
    <scope>NUCLEOTIDE SEQUENCE [LARGE SCALE GENOMIC DNA]</scope>
    <source>
        <strain evidence="10 11">AGR01</strain>
    </source>
</reference>
<evidence type="ECO:0000256" key="1">
    <source>
        <dbReference type="ARBA" id="ARBA00004173"/>
    </source>
</evidence>
<evidence type="ECO:0000256" key="6">
    <source>
        <dbReference type="ARBA" id="ARBA00023128"/>
    </source>
</evidence>
<accession>A0AAN6LNQ1</accession>
<evidence type="ECO:0000256" key="3">
    <source>
        <dbReference type="ARBA" id="ARBA00004370"/>
    </source>
</evidence>
<keyword evidence="5" id="KW-0256">Endoplasmic reticulum</keyword>
<keyword evidence="6" id="KW-0496">Mitochondrion</keyword>
<comment type="subcellular location">
    <subcellularLocation>
        <location evidence="2">Endoplasmic reticulum</location>
    </subcellularLocation>
    <subcellularLocation>
        <location evidence="3">Membrane</location>
    </subcellularLocation>
    <subcellularLocation>
        <location evidence="1">Mitochondrion</location>
    </subcellularLocation>
</comment>
<proteinExistence type="inferred from homology"/>
<evidence type="ECO:0000259" key="9">
    <source>
        <dbReference type="Pfam" id="PF05057"/>
    </source>
</evidence>
<gene>
    <name evidence="10" type="ORF">GRF29_213g768347</name>
</gene>
<keyword evidence="11" id="KW-1185">Reference proteome</keyword>
<evidence type="ECO:0000256" key="7">
    <source>
        <dbReference type="ARBA" id="ARBA00023136"/>
    </source>
</evidence>
<protein>
    <recommendedName>
        <fullName evidence="9">DUF676 domain-containing protein</fullName>
    </recommendedName>
</protein>
<dbReference type="PANTHER" id="PTHR48182:SF2">
    <property type="entry name" value="PROTEIN SERAC1"/>
    <property type="match status" value="1"/>
</dbReference>